<evidence type="ECO:0000313" key="2">
    <source>
        <dbReference type="Proteomes" id="UP000236732"/>
    </source>
</evidence>
<dbReference type="OrthoDB" id="3192862at2"/>
<accession>A0A1H6EE46</accession>
<dbReference type="AlphaFoldDB" id="A0A1H6EE46"/>
<reference evidence="1 2" key="1">
    <citation type="submission" date="2016-10" db="EMBL/GenBank/DDBJ databases">
        <authorList>
            <person name="de Groot N.N."/>
        </authorList>
    </citation>
    <scope>NUCLEOTIDE SEQUENCE [LARGE SCALE GENOMIC DNA]</scope>
    <source>
        <strain evidence="1 2">CGMCC 4.7037</strain>
    </source>
</reference>
<dbReference type="EMBL" id="FNVT01000009">
    <property type="protein sequence ID" value="SEG96097.1"/>
    <property type="molecule type" value="Genomic_DNA"/>
</dbReference>
<evidence type="ECO:0000313" key="1">
    <source>
        <dbReference type="EMBL" id="SEG96097.1"/>
    </source>
</evidence>
<gene>
    <name evidence="1" type="ORF">SAMN05444920_109279</name>
</gene>
<proteinExistence type="predicted"/>
<sequence>MLEIGAGFNTPSVIRPPAEHITRTITGARLVRVNLAHPQIPGDLTGRALPVECDAGHLIAALIEGDHQ</sequence>
<dbReference type="RefSeq" id="WP_103959516.1">
    <property type="nucleotide sequence ID" value="NZ_FNVT01000009.1"/>
</dbReference>
<dbReference type="Proteomes" id="UP000236732">
    <property type="component" value="Unassembled WGS sequence"/>
</dbReference>
<keyword evidence="2" id="KW-1185">Reference proteome</keyword>
<protein>
    <submittedName>
        <fullName evidence="1">Uncharacterized protein</fullName>
    </submittedName>
</protein>
<organism evidence="1 2">
    <name type="scientific">Nonomuraea solani</name>
    <dbReference type="NCBI Taxonomy" id="1144553"/>
    <lineage>
        <taxon>Bacteria</taxon>
        <taxon>Bacillati</taxon>
        <taxon>Actinomycetota</taxon>
        <taxon>Actinomycetes</taxon>
        <taxon>Streptosporangiales</taxon>
        <taxon>Streptosporangiaceae</taxon>
        <taxon>Nonomuraea</taxon>
    </lineage>
</organism>
<name>A0A1H6EE46_9ACTN</name>